<gene>
    <name evidence="2" type="ORF">ATANTOWER_022278</name>
</gene>
<protein>
    <recommendedName>
        <fullName evidence="4">Period</fullName>
    </recommendedName>
</protein>
<reference evidence="2 3" key="1">
    <citation type="submission" date="2021-07" db="EMBL/GenBank/DDBJ databases">
        <authorList>
            <person name="Palmer J.M."/>
        </authorList>
    </citation>
    <scope>NUCLEOTIDE SEQUENCE [LARGE SCALE GENOMIC DNA]</scope>
    <source>
        <strain evidence="2 3">AT_MEX2019</strain>
        <tissue evidence="2">Muscle</tissue>
    </source>
</reference>
<feature type="region of interest" description="Disordered" evidence="1">
    <location>
        <begin position="1"/>
        <end position="38"/>
    </location>
</feature>
<comment type="caution">
    <text evidence="2">The sequence shown here is derived from an EMBL/GenBank/DDBJ whole genome shotgun (WGS) entry which is preliminary data.</text>
</comment>
<evidence type="ECO:0000256" key="1">
    <source>
        <dbReference type="SAM" id="MobiDB-lite"/>
    </source>
</evidence>
<proteinExistence type="predicted"/>
<feature type="non-terminal residue" evidence="2">
    <location>
        <position position="1"/>
    </location>
</feature>
<evidence type="ECO:0008006" key="4">
    <source>
        <dbReference type="Google" id="ProtNLM"/>
    </source>
</evidence>
<dbReference type="EMBL" id="JAHUTI010093358">
    <property type="protein sequence ID" value="MED6262592.1"/>
    <property type="molecule type" value="Genomic_DNA"/>
</dbReference>
<name>A0ABU7CI09_9TELE</name>
<evidence type="ECO:0000313" key="3">
    <source>
        <dbReference type="Proteomes" id="UP001345963"/>
    </source>
</evidence>
<dbReference type="Proteomes" id="UP001345963">
    <property type="component" value="Unassembled WGS sequence"/>
</dbReference>
<feature type="compositionally biased region" description="Basic and acidic residues" evidence="1">
    <location>
        <begin position="1"/>
        <end position="13"/>
    </location>
</feature>
<accession>A0ABU7CI09</accession>
<evidence type="ECO:0000313" key="2">
    <source>
        <dbReference type="EMBL" id="MED6262592.1"/>
    </source>
</evidence>
<organism evidence="2 3">
    <name type="scientific">Ataeniobius toweri</name>
    <dbReference type="NCBI Taxonomy" id="208326"/>
    <lineage>
        <taxon>Eukaryota</taxon>
        <taxon>Metazoa</taxon>
        <taxon>Chordata</taxon>
        <taxon>Craniata</taxon>
        <taxon>Vertebrata</taxon>
        <taxon>Euteleostomi</taxon>
        <taxon>Actinopterygii</taxon>
        <taxon>Neopterygii</taxon>
        <taxon>Teleostei</taxon>
        <taxon>Neoteleostei</taxon>
        <taxon>Acanthomorphata</taxon>
        <taxon>Ovalentaria</taxon>
        <taxon>Atherinomorphae</taxon>
        <taxon>Cyprinodontiformes</taxon>
        <taxon>Goodeidae</taxon>
        <taxon>Ataeniobius</taxon>
    </lineage>
</organism>
<sequence>TPKDKPEDERDAQGHSATIQPEQDMDPSETNPDKSCYSKYTDLYAPGVEEEDEELVAFSAENFQYTVTEMHSTLPDIVASLSHPIDHKSQQVQHLKN</sequence>
<keyword evidence="3" id="KW-1185">Reference proteome</keyword>